<feature type="region of interest" description="Disordered" evidence="7">
    <location>
        <begin position="155"/>
        <end position="199"/>
    </location>
</feature>
<dbReference type="InterPro" id="IPR000477">
    <property type="entry name" value="RT_dom"/>
</dbReference>
<dbReference type="InterPro" id="IPR053134">
    <property type="entry name" value="RNA-dir_DNA_polymerase"/>
</dbReference>
<feature type="domain" description="Reverse transcriptase" evidence="8">
    <location>
        <begin position="835"/>
        <end position="1026"/>
    </location>
</feature>
<dbReference type="InterPro" id="IPR043502">
    <property type="entry name" value="DNA/RNA_pol_sf"/>
</dbReference>
<keyword evidence="6 9" id="KW-0695">RNA-directed DNA polymerase</keyword>
<sequence length="1089" mass="121906">MAAPVISISLDLSVESVRSSFSRVILIGSSSVEVPVAPEVRAAAVASPAEVLGLDTHSSSEADPSECLPPPVSVAPMVLPFMCSDDSESDTEIPERHVSPTTSTPEILNAPILPAPPAIVAPSDEFPFAPVVAPPRIRRRRAILIRPGKDISIGRLYRTHTDHSSSGHSSSGHSLSRHTPPDTIDADSSRPPRFVYPPLARDPQCSEACLRWRSAPLSTMYPPTTSESSARDSSSESSARPSSKGCRSPAATVTSSIHSTRALFPSCADLLPSRKRFRDSFSPEDSVEDDIDTDVLEDIEVDATAVEDEVEDEVESSDRGTIEVGMDMDAGNVSLMRIEDIETTQRQLEAGQLIASGERAGLSDRTRSLERENLEVRALLSIERDRVDSLHRHMALSQEEFRQVRKDRDDTRRKLRRNENPNENGRGDRRVARECTYQDLMKCQPLNFKGTKGVVELTSGLTWWNSHKRTIGTEAAFAMSWSEIMKLMAKVYCPRNEVQKMEFELIVLEEEDRFESLMDQKLKGYAVKNAENKRRLEVNQRDNRGQQPSFKRPNVGGQNVARAYTAGNHKRKPYNGPFPLCNKCKLRHEGPCTVRCGKYDKSDSLKLKDQNRGNKAGNKNGVGEARGKAYMLGEGGTNPDSNVVNDVSYAVELADERVSENNTVLRVCMLGLLGHTFSIDLMPVELGSFDVISDMDWLANHQAVIVCDEKIVLFPYGDEVLIVQGDRGGKGEKSKLSIISCTKTQKHIKRGCLIFLAQVMKKETEDKSKEKRLEDVPTVRDFLKVFSEDLPGLPPTRQVEFQIDLVPGAALVARALYRLAPSELQELSTQLQELSDKGFIRPSSSLWGALVLFVKKKDGSFKMCVNYLELNKPLVKNRYPLLRIDDSFDQLKGSRVYCKIDLRSGYHQLRVREEDILKTAFKTCYSHYEFQVMLLGLINAPMVFIDLMNRVCKPYLDKFVIVFIDDILIYSKSEEEHAEHLKLILELLKKEEFECIHVDPAKIELIKDWASPKTLTEIRQFLGSKNFVVYCDASRKGLGAVLMQREKVIPYASRQLKMVRAVERLRLRYPLSSGKGERGGGCLEPNGTE</sequence>
<evidence type="ECO:0000313" key="9">
    <source>
        <dbReference type="EMBL" id="GEU82841.1"/>
    </source>
</evidence>
<feature type="region of interest" description="Disordered" evidence="7">
    <location>
        <begin position="401"/>
        <end position="429"/>
    </location>
</feature>
<gene>
    <name evidence="9" type="ORF">Tci_054819</name>
</gene>
<keyword evidence="3" id="KW-0540">Nuclease</keyword>
<dbReference type="GO" id="GO:0004519">
    <property type="term" value="F:endonuclease activity"/>
    <property type="evidence" value="ECO:0007669"/>
    <property type="project" value="UniProtKB-KW"/>
</dbReference>
<keyword evidence="1" id="KW-0808">Transferase</keyword>
<dbReference type="Pfam" id="PF17917">
    <property type="entry name" value="RT_RNaseH"/>
    <property type="match status" value="1"/>
</dbReference>
<feature type="region of interest" description="Disordered" evidence="7">
    <location>
        <begin position="86"/>
        <end position="108"/>
    </location>
</feature>
<evidence type="ECO:0000256" key="3">
    <source>
        <dbReference type="ARBA" id="ARBA00022722"/>
    </source>
</evidence>
<accession>A0A6L2N9J3</accession>
<feature type="compositionally biased region" description="Basic and acidic residues" evidence="7">
    <location>
        <begin position="533"/>
        <end position="544"/>
    </location>
</feature>
<name>A0A6L2N9J3_TANCI</name>
<evidence type="ECO:0000256" key="2">
    <source>
        <dbReference type="ARBA" id="ARBA00022695"/>
    </source>
</evidence>
<feature type="region of interest" description="Disordered" evidence="7">
    <location>
        <begin position="533"/>
        <end position="558"/>
    </location>
</feature>
<dbReference type="SUPFAM" id="SSF56672">
    <property type="entry name" value="DNA/RNA polymerases"/>
    <property type="match status" value="1"/>
</dbReference>
<dbReference type="PANTHER" id="PTHR24559:SF427">
    <property type="entry name" value="RNA-DIRECTED DNA POLYMERASE"/>
    <property type="match status" value="1"/>
</dbReference>
<keyword evidence="2" id="KW-0548">Nucleotidyltransferase</keyword>
<dbReference type="PROSITE" id="PS50878">
    <property type="entry name" value="RT_POL"/>
    <property type="match status" value="1"/>
</dbReference>
<dbReference type="GO" id="GO:0016787">
    <property type="term" value="F:hydrolase activity"/>
    <property type="evidence" value="ECO:0007669"/>
    <property type="project" value="UniProtKB-KW"/>
</dbReference>
<keyword evidence="4" id="KW-0255">Endonuclease</keyword>
<dbReference type="Pfam" id="PF00078">
    <property type="entry name" value="RVT_1"/>
    <property type="match status" value="1"/>
</dbReference>
<evidence type="ECO:0000256" key="1">
    <source>
        <dbReference type="ARBA" id="ARBA00022679"/>
    </source>
</evidence>
<evidence type="ECO:0000256" key="5">
    <source>
        <dbReference type="ARBA" id="ARBA00022801"/>
    </source>
</evidence>
<dbReference type="Gene3D" id="3.10.10.10">
    <property type="entry name" value="HIV Type 1 Reverse Transcriptase, subunit A, domain 1"/>
    <property type="match status" value="1"/>
</dbReference>
<evidence type="ECO:0000256" key="6">
    <source>
        <dbReference type="ARBA" id="ARBA00022918"/>
    </source>
</evidence>
<feature type="region of interest" description="Disordered" evidence="7">
    <location>
        <begin position="217"/>
        <end position="255"/>
    </location>
</feature>
<reference evidence="9" key="1">
    <citation type="journal article" date="2019" name="Sci. Rep.">
        <title>Draft genome of Tanacetum cinerariifolium, the natural source of mosquito coil.</title>
        <authorList>
            <person name="Yamashiro T."/>
            <person name="Shiraishi A."/>
            <person name="Satake H."/>
            <person name="Nakayama K."/>
        </authorList>
    </citation>
    <scope>NUCLEOTIDE SEQUENCE</scope>
</reference>
<dbReference type="CDD" id="cd01647">
    <property type="entry name" value="RT_LTR"/>
    <property type="match status" value="1"/>
</dbReference>
<dbReference type="AlphaFoldDB" id="A0A6L2N9J3"/>
<comment type="caution">
    <text evidence="9">The sequence shown here is derived from an EMBL/GenBank/DDBJ whole genome shotgun (WGS) entry which is preliminary data.</text>
</comment>
<evidence type="ECO:0000256" key="7">
    <source>
        <dbReference type="SAM" id="MobiDB-lite"/>
    </source>
</evidence>
<keyword evidence="5" id="KW-0378">Hydrolase</keyword>
<dbReference type="InterPro" id="IPR041373">
    <property type="entry name" value="RT_RNaseH"/>
</dbReference>
<evidence type="ECO:0000256" key="4">
    <source>
        <dbReference type="ARBA" id="ARBA00022759"/>
    </source>
</evidence>
<protein>
    <submittedName>
        <fullName evidence="9">Putative reverse transcriptase domain-containing protein</fullName>
    </submittedName>
</protein>
<dbReference type="EMBL" id="BKCJ010008560">
    <property type="protein sequence ID" value="GEU82841.1"/>
    <property type="molecule type" value="Genomic_DNA"/>
</dbReference>
<dbReference type="GO" id="GO:0003964">
    <property type="term" value="F:RNA-directed DNA polymerase activity"/>
    <property type="evidence" value="ECO:0007669"/>
    <property type="project" value="UniProtKB-KW"/>
</dbReference>
<dbReference type="InterPro" id="IPR043128">
    <property type="entry name" value="Rev_trsase/Diguanyl_cyclase"/>
</dbReference>
<dbReference type="Pfam" id="PF08284">
    <property type="entry name" value="RVP_2"/>
    <property type="match status" value="1"/>
</dbReference>
<dbReference type="Gene3D" id="3.30.70.270">
    <property type="match status" value="1"/>
</dbReference>
<organism evidence="9">
    <name type="scientific">Tanacetum cinerariifolium</name>
    <name type="common">Dalmatian daisy</name>
    <name type="synonym">Chrysanthemum cinerariifolium</name>
    <dbReference type="NCBI Taxonomy" id="118510"/>
    <lineage>
        <taxon>Eukaryota</taxon>
        <taxon>Viridiplantae</taxon>
        <taxon>Streptophyta</taxon>
        <taxon>Embryophyta</taxon>
        <taxon>Tracheophyta</taxon>
        <taxon>Spermatophyta</taxon>
        <taxon>Magnoliopsida</taxon>
        <taxon>eudicotyledons</taxon>
        <taxon>Gunneridae</taxon>
        <taxon>Pentapetalae</taxon>
        <taxon>asterids</taxon>
        <taxon>campanulids</taxon>
        <taxon>Asterales</taxon>
        <taxon>Asteraceae</taxon>
        <taxon>Asteroideae</taxon>
        <taxon>Anthemideae</taxon>
        <taxon>Anthemidinae</taxon>
        <taxon>Tanacetum</taxon>
    </lineage>
</organism>
<proteinExistence type="predicted"/>
<evidence type="ECO:0000259" key="8">
    <source>
        <dbReference type="PROSITE" id="PS50878"/>
    </source>
</evidence>
<dbReference type="PANTHER" id="PTHR24559">
    <property type="entry name" value="TRANSPOSON TY3-I GAG-POL POLYPROTEIN"/>
    <property type="match status" value="1"/>
</dbReference>